<dbReference type="PANTHER" id="PTHR43575">
    <property type="entry name" value="PROTEIN ABCI7, CHLOROPLASTIC"/>
    <property type="match status" value="1"/>
</dbReference>
<organism evidence="4 5">
    <name type="scientific">Haematospirillum jordaniae</name>
    <dbReference type="NCBI Taxonomy" id="1549855"/>
    <lineage>
        <taxon>Bacteria</taxon>
        <taxon>Pseudomonadati</taxon>
        <taxon>Pseudomonadota</taxon>
        <taxon>Alphaproteobacteria</taxon>
        <taxon>Rhodospirillales</taxon>
        <taxon>Novispirillaceae</taxon>
        <taxon>Haematospirillum</taxon>
    </lineage>
</organism>
<evidence type="ECO:0000313" key="4">
    <source>
        <dbReference type="EMBL" id="AMW35633.1"/>
    </source>
</evidence>
<dbReference type="GO" id="GO:0016226">
    <property type="term" value="P:iron-sulfur cluster assembly"/>
    <property type="evidence" value="ECO:0007669"/>
    <property type="project" value="InterPro"/>
</dbReference>
<protein>
    <recommendedName>
        <fullName evidence="6">Fe-S cluster assembly protein SufD</fullName>
    </recommendedName>
</protein>
<keyword evidence="5" id="KW-1185">Reference proteome</keyword>
<dbReference type="PANTHER" id="PTHR43575:SF1">
    <property type="entry name" value="PROTEIN ABCI7, CHLOROPLASTIC"/>
    <property type="match status" value="1"/>
</dbReference>
<evidence type="ECO:0008006" key="6">
    <source>
        <dbReference type="Google" id="ProtNLM"/>
    </source>
</evidence>
<evidence type="ECO:0000259" key="3">
    <source>
        <dbReference type="Pfam" id="PF19295"/>
    </source>
</evidence>
<dbReference type="InterPro" id="IPR055346">
    <property type="entry name" value="Fe-S_cluster_assembly_SufBD"/>
</dbReference>
<gene>
    <name evidence="4" type="ORF">AY555_07580</name>
</gene>
<dbReference type="AlphaFoldDB" id="A0A143DH32"/>
<evidence type="ECO:0000313" key="5">
    <source>
        <dbReference type="Proteomes" id="UP000076066"/>
    </source>
</evidence>
<reference evidence="4 5" key="1">
    <citation type="submission" date="2016-02" db="EMBL/GenBank/DDBJ databases">
        <title>Complete Genome of H5569, the type strain of the newly described species Haematospirillium jordaniae.</title>
        <authorList>
            <person name="Nicholson A.C."/>
            <person name="Humrighouse B.W."/>
            <person name="Loparov V."/>
            <person name="McQuiston J.R."/>
        </authorList>
    </citation>
    <scope>NUCLEOTIDE SEQUENCE [LARGE SCALE GENOMIC DNA]</scope>
    <source>
        <strain evidence="4 5">H5569</strain>
    </source>
</reference>
<dbReference type="InterPro" id="IPR011542">
    <property type="entry name" value="SUF_FeS_clus_asmbl_SufD"/>
</dbReference>
<dbReference type="InterPro" id="IPR045595">
    <property type="entry name" value="SufBD_N"/>
</dbReference>
<dbReference type="KEGG" id="hjo:AY555_07580"/>
<dbReference type="STRING" id="1549855.AY555_07580"/>
<dbReference type="Pfam" id="PF19295">
    <property type="entry name" value="SufBD_N"/>
    <property type="match status" value="1"/>
</dbReference>
<dbReference type="Pfam" id="PF01458">
    <property type="entry name" value="SUFBD_core"/>
    <property type="match status" value="1"/>
</dbReference>
<evidence type="ECO:0000256" key="1">
    <source>
        <dbReference type="ARBA" id="ARBA00043967"/>
    </source>
</evidence>
<comment type="similarity">
    <text evidence="1">Belongs to the iron-sulfur cluster assembly SufBD family.</text>
</comment>
<sequence>MPGQAAWLSDLRRLGMEAYEKQGLPGRRSERWKYTQVRDLTRLDWALIRGGAVEGVDSVITNHALVLEKAWTIVLVNGCYDEALTRSVNLSSACERPDGIDLRPLGQVMAQQPAALEGLLGQLLPYHEHPFAALNTSVLADGLFVRVPDNVVIDVPVHVVAIYAGEGQARSVQPRLVLDLGRNARLVMAESHVSADEHPVFANWVRETRMAEGSSLDHVVLQNMNGASTWFMAGQSTLADSASLDSFSVLTGARLSRSDLCVELAGQGASALVNGVYAVGHEQHVDTTTFMDHVVAGCTSNQVWKGVLDSNGRGVFQGRVLVRRDAQQTDGQQLHKALMLSRGAEVDTKPELMIYADDVKCSHGAAAGALDEDALFYLRARGIPDDVARSLLIEGFLDEAAVMVRHPALQAAILKHIHAWLGARSQ</sequence>
<proteinExistence type="inferred from homology"/>
<name>A0A143DH32_9PROT</name>
<dbReference type="NCBIfam" id="TIGR01981">
    <property type="entry name" value="sufD"/>
    <property type="match status" value="1"/>
</dbReference>
<feature type="domain" description="SUF system FeS cluster assembly SufBD N-terminal" evidence="3">
    <location>
        <begin position="5"/>
        <end position="159"/>
    </location>
</feature>
<dbReference type="EMBL" id="CP014525">
    <property type="protein sequence ID" value="AMW35633.1"/>
    <property type="molecule type" value="Genomic_DNA"/>
</dbReference>
<dbReference type="InterPro" id="IPR000825">
    <property type="entry name" value="SUF_FeS_clus_asmbl_SufBD_core"/>
</dbReference>
<dbReference type="InterPro" id="IPR037284">
    <property type="entry name" value="SUF_FeS_clus_asmbl_SufBD_sf"/>
</dbReference>
<dbReference type="Proteomes" id="UP000076066">
    <property type="component" value="Chromosome"/>
</dbReference>
<evidence type="ECO:0000259" key="2">
    <source>
        <dbReference type="Pfam" id="PF01458"/>
    </source>
</evidence>
<dbReference type="SUPFAM" id="SSF101960">
    <property type="entry name" value="Stabilizer of iron transporter SufD"/>
    <property type="match status" value="1"/>
</dbReference>
<accession>A0A143DH32</accession>
<feature type="domain" description="SUF system FeS cluster assembly SufBD core" evidence="2">
    <location>
        <begin position="167"/>
        <end position="396"/>
    </location>
</feature>